<keyword evidence="2" id="KW-1185">Reference proteome</keyword>
<name>A0A0A2KRF5_PENEN</name>
<dbReference type="PhylomeDB" id="A0A0A2KRF5"/>
<dbReference type="AlphaFoldDB" id="A0A0A2KRF5"/>
<comment type="caution">
    <text evidence="1">The sequence shown here is derived from an EMBL/GenBank/DDBJ whole genome shotgun (WGS) entry which is preliminary data.</text>
</comment>
<dbReference type="Proteomes" id="UP000030143">
    <property type="component" value="Unassembled WGS sequence"/>
</dbReference>
<evidence type="ECO:0000313" key="1">
    <source>
        <dbReference type="EMBL" id="KGO57763.1"/>
    </source>
</evidence>
<proteinExistence type="predicted"/>
<reference evidence="1 2" key="1">
    <citation type="journal article" date="2015" name="Mol. Plant Microbe Interact.">
        <title>Genome, transcriptome, and functional analyses of Penicillium expansum provide new insights into secondary metabolism and pathogenicity.</title>
        <authorList>
            <person name="Ballester A.R."/>
            <person name="Marcet-Houben M."/>
            <person name="Levin E."/>
            <person name="Sela N."/>
            <person name="Selma-Lazaro C."/>
            <person name="Carmona L."/>
            <person name="Wisniewski M."/>
            <person name="Droby S."/>
            <person name="Gonzalez-Candelas L."/>
            <person name="Gabaldon T."/>
        </authorList>
    </citation>
    <scope>NUCLEOTIDE SEQUENCE [LARGE SCALE GENOMIC DNA]</scope>
    <source>
        <strain evidence="1 2">MD-8</strain>
    </source>
</reference>
<accession>A0A0A2KRF5</accession>
<dbReference type="VEuPathDB" id="FungiDB:PEXP_011140"/>
<sequence>MRYRSFLGAGLTHEEIAYAEIPLVVGLLANTVPAAFCVHFELFPRPKLLEEIREEVE</sequence>
<dbReference type="EMBL" id="JQFZ01000138">
    <property type="protein sequence ID" value="KGO57763.1"/>
    <property type="molecule type" value="Genomic_DNA"/>
</dbReference>
<gene>
    <name evidence="1" type="ORF">PEX2_022060</name>
</gene>
<dbReference type="RefSeq" id="XP_016599391.1">
    <property type="nucleotide sequence ID" value="XM_016739481.1"/>
</dbReference>
<dbReference type="GeneID" id="27674900"/>
<dbReference type="HOGENOM" id="CLU_2997148_0_0_1"/>
<protein>
    <submittedName>
        <fullName evidence="1">Uncharacterized protein</fullName>
    </submittedName>
</protein>
<dbReference type="OrthoDB" id="3366823at2759"/>
<organism evidence="1 2">
    <name type="scientific">Penicillium expansum</name>
    <name type="common">Blue mold rot fungus</name>
    <dbReference type="NCBI Taxonomy" id="27334"/>
    <lineage>
        <taxon>Eukaryota</taxon>
        <taxon>Fungi</taxon>
        <taxon>Dikarya</taxon>
        <taxon>Ascomycota</taxon>
        <taxon>Pezizomycotina</taxon>
        <taxon>Eurotiomycetes</taxon>
        <taxon>Eurotiomycetidae</taxon>
        <taxon>Eurotiales</taxon>
        <taxon>Aspergillaceae</taxon>
        <taxon>Penicillium</taxon>
    </lineage>
</organism>
<evidence type="ECO:0000313" key="2">
    <source>
        <dbReference type="Proteomes" id="UP000030143"/>
    </source>
</evidence>